<reference evidence="3 4" key="1">
    <citation type="submission" date="2010-07" db="EMBL/GenBank/DDBJ databases">
        <title>The draft genome of Paenibacillus curdlanolyticus YK9.</title>
        <authorList>
            <consortium name="US DOE Joint Genome Institute (JGI-PGF)"/>
            <person name="Lucas S."/>
            <person name="Copeland A."/>
            <person name="Lapidus A."/>
            <person name="Cheng J.-F."/>
            <person name="Bruce D."/>
            <person name="Goodwin L."/>
            <person name="Pitluck S."/>
            <person name="Land M.L."/>
            <person name="Hauser L."/>
            <person name="Chang Y.-J."/>
            <person name="Jeffries C."/>
            <person name="Anderson I.J."/>
            <person name="Johnson E."/>
            <person name="Loganathan U."/>
            <person name="Mulhopadhyay B."/>
            <person name="Kyrpides N."/>
            <person name="Woyke T.J."/>
        </authorList>
    </citation>
    <scope>NUCLEOTIDE SEQUENCE [LARGE SCALE GENOMIC DNA]</scope>
    <source>
        <strain evidence="3 4">YK9</strain>
    </source>
</reference>
<dbReference type="AlphaFoldDB" id="E0IBN4"/>
<dbReference type="RefSeq" id="WP_006039061.1">
    <property type="nucleotide sequence ID" value="NZ_AEDD01000008.1"/>
</dbReference>
<name>E0IBN4_9BACL</name>
<dbReference type="STRING" id="717606.PaecuDRAFT_3073"/>
<evidence type="ECO:0000259" key="2">
    <source>
        <dbReference type="Pfam" id="PF14317"/>
    </source>
</evidence>
<organism evidence="3 4">
    <name type="scientific">Paenibacillus curdlanolyticus YK9</name>
    <dbReference type="NCBI Taxonomy" id="717606"/>
    <lineage>
        <taxon>Bacteria</taxon>
        <taxon>Bacillati</taxon>
        <taxon>Bacillota</taxon>
        <taxon>Bacilli</taxon>
        <taxon>Bacillales</taxon>
        <taxon>Paenibacillaceae</taxon>
        <taxon>Paenibacillus</taxon>
    </lineage>
</organism>
<keyword evidence="1" id="KW-1133">Transmembrane helix</keyword>
<dbReference type="EMBL" id="AEDD01000008">
    <property type="protein sequence ID" value="EFM10114.1"/>
    <property type="molecule type" value="Genomic_DNA"/>
</dbReference>
<accession>E0IBN4</accession>
<dbReference type="InterPro" id="IPR025588">
    <property type="entry name" value="YcxB-like_C"/>
</dbReference>
<feature type="transmembrane region" description="Helical" evidence="1">
    <location>
        <begin position="56"/>
        <end position="78"/>
    </location>
</feature>
<feature type="transmembrane region" description="Helical" evidence="1">
    <location>
        <begin position="30"/>
        <end position="50"/>
    </location>
</feature>
<keyword evidence="4" id="KW-1185">Reference proteome</keyword>
<dbReference type="Pfam" id="PF14317">
    <property type="entry name" value="YcxB"/>
    <property type="match status" value="1"/>
</dbReference>
<keyword evidence="1" id="KW-0472">Membrane</keyword>
<protein>
    <recommendedName>
        <fullName evidence="2">YcxB-like C-terminal domain-containing protein</fullName>
    </recommendedName>
</protein>
<evidence type="ECO:0000256" key="1">
    <source>
        <dbReference type="SAM" id="Phobius"/>
    </source>
</evidence>
<evidence type="ECO:0000313" key="4">
    <source>
        <dbReference type="Proteomes" id="UP000005387"/>
    </source>
</evidence>
<dbReference type="Proteomes" id="UP000005387">
    <property type="component" value="Unassembled WGS sequence"/>
</dbReference>
<feature type="domain" description="YcxB-like C-terminal" evidence="2">
    <location>
        <begin position="100"/>
        <end position="155"/>
    </location>
</feature>
<dbReference type="OrthoDB" id="2613718at2"/>
<gene>
    <name evidence="3" type="ORF">PaecuDRAFT_3073</name>
</gene>
<sequence length="169" mass="19285">MANPLTYCELRYKLTLADYRHFSIHHNRKATLRLACLYYGLFLGAAWAAGGEAKSGFPVIALGFLLCLAIGCCARLGLMWQIWREFRANRHLHEEQWIAINEQGIRIQTPSSDLTLKWSELLLASETPLLFTLYVAPDQGCMIPKRLVNARAFREGLQRHVEAGKLQLR</sequence>
<keyword evidence="1" id="KW-0812">Transmembrane</keyword>
<proteinExistence type="predicted"/>
<evidence type="ECO:0000313" key="3">
    <source>
        <dbReference type="EMBL" id="EFM10114.1"/>
    </source>
</evidence>